<evidence type="ECO:0000313" key="7">
    <source>
        <dbReference type="EMBL" id="PSU30572.1"/>
    </source>
</evidence>
<keyword evidence="2" id="KW-1003">Cell membrane</keyword>
<name>A0A2T3IQH4_9GAMM</name>
<dbReference type="AlphaFoldDB" id="A0A2T3IQH4"/>
<organism evidence="7 8">
    <name type="scientific">Photobacterium lutimaris</name>
    <dbReference type="NCBI Taxonomy" id="388278"/>
    <lineage>
        <taxon>Bacteria</taxon>
        <taxon>Pseudomonadati</taxon>
        <taxon>Pseudomonadota</taxon>
        <taxon>Gammaproteobacteria</taxon>
        <taxon>Vibrionales</taxon>
        <taxon>Vibrionaceae</taxon>
        <taxon>Photobacterium</taxon>
    </lineage>
</organism>
<proteinExistence type="predicted"/>
<evidence type="ECO:0000256" key="5">
    <source>
        <dbReference type="ARBA" id="ARBA00023136"/>
    </source>
</evidence>
<feature type="transmembrane region" description="Helical" evidence="6">
    <location>
        <begin position="142"/>
        <end position="166"/>
    </location>
</feature>
<dbReference type="OrthoDB" id="9812084at2"/>
<feature type="transmembrane region" description="Helical" evidence="6">
    <location>
        <begin position="34"/>
        <end position="57"/>
    </location>
</feature>
<evidence type="ECO:0000256" key="3">
    <source>
        <dbReference type="ARBA" id="ARBA00022692"/>
    </source>
</evidence>
<keyword evidence="3 6" id="KW-0812">Transmembrane</keyword>
<dbReference type="Pfam" id="PF01810">
    <property type="entry name" value="LysE"/>
    <property type="match status" value="1"/>
</dbReference>
<feature type="transmembrane region" description="Helical" evidence="6">
    <location>
        <begin position="178"/>
        <end position="199"/>
    </location>
</feature>
<reference evidence="7 8" key="1">
    <citation type="submission" date="2018-03" db="EMBL/GenBank/DDBJ databases">
        <title>Whole genome sequencing of Histamine producing bacteria.</title>
        <authorList>
            <person name="Butler K."/>
        </authorList>
    </citation>
    <scope>NUCLEOTIDE SEQUENCE [LARGE SCALE GENOMIC DNA]</scope>
    <source>
        <strain evidence="7 8">JCM 13586</strain>
    </source>
</reference>
<evidence type="ECO:0000256" key="2">
    <source>
        <dbReference type="ARBA" id="ARBA00022475"/>
    </source>
</evidence>
<evidence type="ECO:0000313" key="8">
    <source>
        <dbReference type="Proteomes" id="UP000241222"/>
    </source>
</evidence>
<feature type="transmembrane region" description="Helical" evidence="6">
    <location>
        <begin position="69"/>
        <end position="89"/>
    </location>
</feature>
<keyword evidence="8" id="KW-1185">Reference proteome</keyword>
<feature type="transmembrane region" description="Helical" evidence="6">
    <location>
        <begin position="109"/>
        <end position="130"/>
    </location>
</feature>
<evidence type="ECO:0000256" key="6">
    <source>
        <dbReference type="SAM" id="Phobius"/>
    </source>
</evidence>
<accession>A0A2T3IQH4</accession>
<evidence type="ECO:0000256" key="4">
    <source>
        <dbReference type="ARBA" id="ARBA00022989"/>
    </source>
</evidence>
<comment type="subcellular location">
    <subcellularLocation>
        <location evidence="1">Cell membrane</location>
        <topology evidence="1">Multi-pass membrane protein</topology>
    </subcellularLocation>
</comment>
<dbReference type="GO" id="GO:0033228">
    <property type="term" value="P:cysteine export across plasma membrane"/>
    <property type="evidence" value="ECO:0007669"/>
    <property type="project" value="TreeGrafter"/>
</dbReference>
<dbReference type="EMBL" id="PYMH01000016">
    <property type="protein sequence ID" value="PSU30572.1"/>
    <property type="molecule type" value="Genomic_DNA"/>
</dbReference>
<keyword evidence="5 6" id="KW-0472">Membrane</keyword>
<dbReference type="PANTHER" id="PTHR30086:SF20">
    <property type="entry name" value="ARGININE EXPORTER PROTEIN ARGO-RELATED"/>
    <property type="match status" value="1"/>
</dbReference>
<dbReference type="Proteomes" id="UP000241222">
    <property type="component" value="Unassembled WGS sequence"/>
</dbReference>
<keyword evidence="4 6" id="KW-1133">Transmembrane helix</keyword>
<comment type="caution">
    <text evidence="7">The sequence shown here is derived from an EMBL/GenBank/DDBJ whole genome shotgun (WGS) entry which is preliminary data.</text>
</comment>
<protein>
    <submittedName>
        <fullName evidence="7">Lysine transporter LysE</fullName>
    </submittedName>
</protein>
<evidence type="ECO:0000256" key="1">
    <source>
        <dbReference type="ARBA" id="ARBA00004651"/>
    </source>
</evidence>
<dbReference type="GO" id="GO:0015171">
    <property type="term" value="F:amino acid transmembrane transporter activity"/>
    <property type="evidence" value="ECO:0007669"/>
    <property type="project" value="TreeGrafter"/>
</dbReference>
<dbReference type="InterPro" id="IPR001123">
    <property type="entry name" value="LeuE-type"/>
</dbReference>
<sequence length="203" mass="22366">MGYITAMFLFAITTTVTPGPNNIIIATSGVNFGIFRSFPLLLGICIGFSTMVFLVSLGFGEILLRYSELYLAIKIVGVFYLVYLAWQIARSKHSTLDTSSAEPLSFWQGFFFQWVNAKAWIVATSAIAAFTTLDSLLLSSSITLSLVFLVTALPSVGVWLLFGTAIHRFLNKEIHLSLFNYLMATLLLCSVIPTLIELLNTQG</sequence>
<gene>
    <name evidence="7" type="ORF">C9I99_23590</name>
</gene>
<dbReference type="PANTHER" id="PTHR30086">
    <property type="entry name" value="ARGININE EXPORTER PROTEIN ARGO"/>
    <property type="match status" value="1"/>
</dbReference>
<dbReference type="GO" id="GO:0005886">
    <property type="term" value="C:plasma membrane"/>
    <property type="evidence" value="ECO:0007669"/>
    <property type="project" value="UniProtKB-SubCell"/>
</dbReference>